<dbReference type="PROSITE" id="PS51831">
    <property type="entry name" value="HD"/>
    <property type="match status" value="1"/>
</dbReference>
<dbReference type="Gene3D" id="1.10.472.50">
    <property type="entry name" value="HD-domain/PDEase-like"/>
    <property type="match status" value="1"/>
</dbReference>
<sequence length="237" mass="27609">MSSQPFVLPEKGSGKKMKRQEQLMIQKTERYVRKELENEASGHDWWHIHRVRNLALTIAAHEKESTIDPFVCEMSALLHDIPDEKLNESLEAGERKVRNWLEELKLEKRKSDEILAIVLHLSYKGGTNKVELQTIEGKIVQDADRLDAIGAIGIARTMAYSGAHGRLIHDPNKKPREEMTLEEYRSGNDTAILHFYEKLLKLKETIHTNYGKKIAADRHRYMELFLEEFYQEWDGKK</sequence>
<dbReference type="SUPFAM" id="SSF109604">
    <property type="entry name" value="HD-domain/PDEase-like"/>
    <property type="match status" value="1"/>
</dbReference>
<dbReference type="Pfam" id="PF01966">
    <property type="entry name" value="HD"/>
    <property type="match status" value="1"/>
</dbReference>
<gene>
    <name evidence="2" type="ORF">SAMN04489868_10646</name>
</gene>
<dbReference type="InterPro" id="IPR003607">
    <property type="entry name" value="HD/PDEase_dom"/>
</dbReference>
<accession>A0A1I3BFE6</accession>
<name>A0A1I3BFE6_9LACT</name>
<proteinExistence type="predicted"/>
<dbReference type="EMBL" id="FOQE01000006">
    <property type="protein sequence ID" value="SFH61014.1"/>
    <property type="molecule type" value="Genomic_DNA"/>
</dbReference>
<dbReference type="SMART" id="SM00471">
    <property type="entry name" value="HDc"/>
    <property type="match status" value="1"/>
</dbReference>
<dbReference type="PANTHER" id="PTHR33594:SF1">
    <property type="entry name" value="HD_PDEASE DOMAIN-CONTAINING PROTEIN"/>
    <property type="match status" value="1"/>
</dbReference>
<dbReference type="PANTHER" id="PTHR33594">
    <property type="entry name" value="SUPERFAMILY HYDROLASE, PUTATIVE (AFU_ORTHOLOGUE AFUA_1G03035)-RELATED"/>
    <property type="match status" value="1"/>
</dbReference>
<organism evidence="2 3">
    <name type="scientific">Pisciglobus halotolerans</name>
    <dbReference type="NCBI Taxonomy" id="745365"/>
    <lineage>
        <taxon>Bacteria</taxon>
        <taxon>Bacillati</taxon>
        <taxon>Bacillota</taxon>
        <taxon>Bacilli</taxon>
        <taxon>Lactobacillales</taxon>
        <taxon>Carnobacteriaceae</taxon>
    </lineage>
</organism>
<evidence type="ECO:0000259" key="1">
    <source>
        <dbReference type="PROSITE" id="PS51831"/>
    </source>
</evidence>
<dbReference type="CDD" id="cd00077">
    <property type="entry name" value="HDc"/>
    <property type="match status" value="1"/>
</dbReference>
<dbReference type="InterPro" id="IPR006674">
    <property type="entry name" value="HD_domain"/>
</dbReference>
<reference evidence="2 3" key="1">
    <citation type="submission" date="2016-10" db="EMBL/GenBank/DDBJ databases">
        <authorList>
            <person name="de Groot N.N."/>
        </authorList>
    </citation>
    <scope>NUCLEOTIDE SEQUENCE [LARGE SCALE GENOMIC DNA]</scope>
    <source>
        <strain evidence="2 3">DSM 27630</strain>
    </source>
</reference>
<dbReference type="Proteomes" id="UP000198668">
    <property type="component" value="Unassembled WGS sequence"/>
</dbReference>
<dbReference type="Gene3D" id="1.20.58.1910">
    <property type="match status" value="1"/>
</dbReference>
<dbReference type="AlphaFoldDB" id="A0A1I3BFE6"/>
<evidence type="ECO:0000313" key="2">
    <source>
        <dbReference type="EMBL" id="SFH61014.1"/>
    </source>
</evidence>
<feature type="domain" description="HD" evidence="1">
    <location>
        <begin position="44"/>
        <end position="149"/>
    </location>
</feature>
<protein>
    <recommendedName>
        <fullName evidence="1">HD domain-containing protein</fullName>
    </recommendedName>
</protein>
<keyword evidence="3" id="KW-1185">Reference proteome</keyword>
<evidence type="ECO:0000313" key="3">
    <source>
        <dbReference type="Proteomes" id="UP000198668"/>
    </source>
</evidence>